<name>A0A6C0U8S9_9GAMM</name>
<accession>A0A6C0U8S9</accession>
<evidence type="ECO:0000313" key="4">
    <source>
        <dbReference type="Proteomes" id="UP000477680"/>
    </source>
</evidence>
<dbReference type="Gene3D" id="3.40.50.2000">
    <property type="entry name" value="Glycogen Phosphorylase B"/>
    <property type="match status" value="2"/>
</dbReference>
<feature type="domain" description="Glycosyltransferase subfamily 4-like N-terminal" evidence="2">
    <location>
        <begin position="4"/>
        <end position="150"/>
    </location>
</feature>
<dbReference type="GO" id="GO:1901135">
    <property type="term" value="P:carbohydrate derivative metabolic process"/>
    <property type="evidence" value="ECO:0007669"/>
    <property type="project" value="UniProtKB-ARBA"/>
</dbReference>
<keyword evidence="4" id="KW-1185">Reference proteome</keyword>
<dbReference type="Pfam" id="PF13477">
    <property type="entry name" value="Glyco_trans_4_2"/>
    <property type="match status" value="1"/>
</dbReference>
<gene>
    <name evidence="3" type="ORF">G3T16_11635</name>
</gene>
<dbReference type="Proteomes" id="UP000477680">
    <property type="component" value="Chromosome"/>
</dbReference>
<dbReference type="EMBL" id="CP048711">
    <property type="protein sequence ID" value="QIB65974.1"/>
    <property type="molecule type" value="Genomic_DNA"/>
</dbReference>
<keyword evidence="3" id="KW-0808">Transferase</keyword>
<dbReference type="SUPFAM" id="SSF53756">
    <property type="entry name" value="UDP-Glycosyltransferase/glycogen phosphorylase"/>
    <property type="match status" value="1"/>
</dbReference>
<dbReference type="RefSeq" id="WP_163495411.1">
    <property type="nucleotide sequence ID" value="NZ_CP048711.1"/>
</dbReference>
<sequence>MQTILFSANRGYALKSSRKNIISLFLDRGWRVVLATADDPESRYLCKFGALLEPVNFSRGGFSPIHDILSVNRLRYIYNKYRPDVVHHFHAKPVIFGSLVARYTLRDSCRVVNTITGLGHAFVTGGWLSHAAGLGYKLSLKNADMTIFQNRDDQKLFGGRGWVAIHKQCLIVGSGVDLKKFEFRTRDCGSARQPVVVMLGRLLKQKGIEEFVSVARAVKEQCPQARFVWAGELDPVHPDAVSETWINRQPDIEYAGRLDDVRPLLSSADVLLFPSHREGVPRAVMEAAAVGLPTVGFRVPGVREAVEDDVTGYLLAIGDVSGLTARVLLLLQNDELRQEMGKNARRMAEKMFDIKSIEQAYFSLYRKLGVSFDDHPKAHAV</sequence>
<evidence type="ECO:0000259" key="2">
    <source>
        <dbReference type="Pfam" id="PF13477"/>
    </source>
</evidence>
<dbReference type="GO" id="GO:0016757">
    <property type="term" value="F:glycosyltransferase activity"/>
    <property type="evidence" value="ECO:0007669"/>
    <property type="project" value="InterPro"/>
</dbReference>
<evidence type="ECO:0000313" key="3">
    <source>
        <dbReference type="EMBL" id="QIB65974.1"/>
    </source>
</evidence>
<dbReference type="Pfam" id="PF00534">
    <property type="entry name" value="Glycos_transf_1"/>
    <property type="match status" value="1"/>
</dbReference>
<dbReference type="PANTHER" id="PTHR12526:SF638">
    <property type="entry name" value="SPORE COAT PROTEIN SA"/>
    <property type="match status" value="1"/>
</dbReference>
<dbReference type="InterPro" id="IPR001296">
    <property type="entry name" value="Glyco_trans_1"/>
</dbReference>
<dbReference type="InterPro" id="IPR028098">
    <property type="entry name" value="Glyco_trans_4-like_N"/>
</dbReference>
<dbReference type="CDD" id="cd03808">
    <property type="entry name" value="GT4_CapM-like"/>
    <property type="match status" value="1"/>
</dbReference>
<dbReference type="AlphaFoldDB" id="A0A6C0U8S9"/>
<evidence type="ECO:0000259" key="1">
    <source>
        <dbReference type="Pfam" id="PF00534"/>
    </source>
</evidence>
<organism evidence="3 4">
    <name type="scientific">Kineobactrum salinum</name>
    <dbReference type="NCBI Taxonomy" id="2708301"/>
    <lineage>
        <taxon>Bacteria</taxon>
        <taxon>Pseudomonadati</taxon>
        <taxon>Pseudomonadota</taxon>
        <taxon>Gammaproteobacteria</taxon>
        <taxon>Cellvibrionales</taxon>
        <taxon>Halieaceae</taxon>
        <taxon>Kineobactrum</taxon>
    </lineage>
</organism>
<reference evidence="3 4" key="1">
    <citation type="submission" date="2020-02" db="EMBL/GenBank/DDBJ databases">
        <title>Genome sequencing for Kineobactrum sp. M2.</title>
        <authorList>
            <person name="Park S.-J."/>
        </authorList>
    </citation>
    <scope>NUCLEOTIDE SEQUENCE [LARGE SCALE GENOMIC DNA]</scope>
    <source>
        <strain evidence="3 4">M2</strain>
    </source>
</reference>
<protein>
    <submittedName>
        <fullName evidence="3">Glycosyltransferase family 4 protein</fullName>
    </submittedName>
</protein>
<dbReference type="KEGG" id="kim:G3T16_11635"/>
<feature type="domain" description="Glycosyl transferase family 1" evidence="1">
    <location>
        <begin position="192"/>
        <end position="346"/>
    </location>
</feature>
<proteinExistence type="predicted"/>
<dbReference type="PANTHER" id="PTHR12526">
    <property type="entry name" value="GLYCOSYLTRANSFERASE"/>
    <property type="match status" value="1"/>
</dbReference>